<dbReference type="RefSeq" id="WP_070597367.1">
    <property type="nucleotide sequence ID" value="NZ_JAGHKT020000092.1"/>
</dbReference>
<comment type="caution">
    <text evidence="2">The sequence shown here is derived from an EMBL/GenBank/DDBJ whole genome shotgun (WGS) entry which is preliminary data.</text>
</comment>
<dbReference type="Proteomes" id="UP000665944">
    <property type="component" value="Unassembled WGS sequence"/>
</dbReference>
<protein>
    <submittedName>
        <fullName evidence="2">Uncharacterized protein</fullName>
    </submittedName>
</protein>
<evidence type="ECO:0000313" key="2">
    <source>
        <dbReference type="EMBL" id="MCM5673608.1"/>
    </source>
</evidence>
<gene>
    <name evidence="2" type="ORF">J7T32_012840</name>
</gene>
<dbReference type="EMBL" id="JAGHKT020000092">
    <property type="protein sequence ID" value="MCM5673608.1"/>
    <property type="molecule type" value="Genomic_DNA"/>
</dbReference>
<keyword evidence="1" id="KW-1133">Transmembrane helix</keyword>
<evidence type="ECO:0000313" key="3">
    <source>
        <dbReference type="Proteomes" id="UP000665944"/>
    </source>
</evidence>
<feature type="transmembrane region" description="Helical" evidence="1">
    <location>
        <begin position="111"/>
        <end position="133"/>
    </location>
</feature>
<proteinExistence type="predicted"/>
<reference evidence="2 3" key="1">
    <citation type="submission" date="2022-06" db="EMBL/GenBank/DDBJ databases">
        <title>Staphylococcus hominis ShoR14 genome sequence.</title>
        <authorList>
            <person name="Yeo C.C."/>
            <person name="Chew C.H."/>
            <person name="Che Hamzah A.M."/>
            <person name="Al-Trad E.I."/>
        </authorList>
    </citation>
    <scope>NUCLEOTIDE SEQUENCE [LARGE SCALE GENOMIC DNA]</scope>
    <source>
        <strain evidence="2 3">ShoR14</strain>
    </source>
</reference>
<keyword evidence="1" id="KW-0472">Membrane</keyword>
<keyword evidence="1" id="KW-0812">Transmembrane</keyword>
<name>A0A8X8GUX4_STAHO</name>
<dbReference type="AlphaFoldDB" id="A0A8X8GUX4"/>
<sequence>MGNKKVSRPKQFKLQHKEERTIIDSRQLKKASGSYEFNPNSNSTYEEVYKMSEYIERKEFEQFEKRIDDRFKSLESKIDDIPNRLSDKLQLALNEQMESFRKERKEDKKSIITWTLSGTSLIVAIAGLLAKLFI</sequence>
<organism evidence="2 3">
    <name type="scientific">Staphylococcus hominis</name>
    <dbReference type="NCBI Taxonomy" id="1290"/>
    <lineage>
        <taxon>Bacteria</taxon>
        <taxon>Bacillati</taxon>
        <taxon>Bacillota</taxon>
        <taxon>Bacilli</taxon>
        <taxon>Bacillales</taxon>
        <taxon>Staphylococcaceae</taxon>
        <taxon>Staphylococcus</taxon>
    </lineage>
</organism>
<keyword evidence="3" id="KW-1185">Reference proteome</keyword>
<accession>A0A8X8GUX4</accession>
<evidence type="ECO:0000256" key="1">
    <source>
        <dbReference type="SAM" id="Phobius"/>
    </source>
</evidence>